<evidence type="ECO:0000313" key="2">
    <source>
        <dbReference type="EMBL" id="NCI50380.1"/>
    </source>
</evidence>
<dbReference type="Proteomes" id="UP000753802">
    <property type="component" value="Unassembled WGS sequence"/>
</dbReference>
<evidence type="ECO:0000313" key="3">
    <source>
        <dbReference type="Proteomes" id="UP000753802"/>
    </source>
</evidence>
<feature type="chain" id="PRO_5046835606" evidence="1">
    <location>
        <begin position="23"/>
        <end position="297"/>
    </location>
</feature>
<dbReference type="EMBL" id="JAACJS010000012">
    <property type="protein sequence ID" value="NCI50380.1"/>
    <property type="molecule type" value="Genomic_DNA"/>
</dbReference>
<gene>
    <name evidence="2" type="ORF">GWC95_10635</name>
</gene>
<proteinExistence type="predicted"/>
<comment type="caution">
    <text evidence="2">The sequence shown here is derived from an EMBL/GenBank/DDBJ whole genome shotgun (WGS) entry which is preliminary data.</text>
</comment>
<protein>
    <submittedName>
        <fullName evidence="2">Uncharacterized protein</fullName>
    </submittedName>
</protein>
<keyword evidence="3" id="KW-1185">Reference proteome</keyword>
<evidence type="ECO:0000256" key="1">
    <source>
        <dbReference type="SAM" id="SignalP"/>
    </source>
</evidence>
<feature type="signal peptide" evidence="1">
    <location>
        <begin position="1"/>
        <end position="22"/>
    </location>
</feature>
<name>A0ABW9ZTE6_9BACT</name>
<accession>A0ABW9ZTE6</accession>
<keyword evidence="1" id="KW-0732">Signal</keyword>
<organism evidence="2 3">
    <name type="scientific">Sediminibacterium roseum</name>
    <dbReference type="NCBI Taxonomy" id="1978412"/>
    <lineage>
        <taxon>Bacteria</taxon>
        <taxon>Pseudomonadati</taxon>
        <taxon>Bacteroidota</taxon>
        <taxon>Chitinophagia</taxon>
        <taxon>Chitinophagales</taxon>
        <taxon>Chitinophagaceae</taxon>
        <taxon>Sediminibacterium</taxon>
    </lineage>
</organism>
<sequence>MNRKRSIVIVLFFLLLSSASFSQQVDGHWYGVGIIDAAKDYTNYMSELVLKQKGKTVSGTLNYYFKDTLMKVPVSGLYDVQTRKLRIKPFPMIYFLSPSAKNSIDVNMSGEFNLVVSKTESVLSGSLLSDPDHRRTTPPINFRFQRSNDTASLVMQDDEPEEIKPTQQKKDTIVERDETTNNFVQRAKVFTKIIEVENTSLRLEIYDNGEIDGDVVALYLNNKKILPSSGLTHRAIRLSIKLDESLEYNELSMFAENLGRVPPNTAALVIYDGATKYETLLSSDLSKSATIKLVKKK</sequence>
<reference evidence="2 3" key="1">
    <citation type="submission" date="2020-01" db="EMBL/GenBank/DDBJ databases">
        <title>Genome analysis.</title>
        <authorList>
            <person name="Wu S."/>
            <person name="Wang G."/>
        </authorList>
    </citation>
    <scope>NUCLEOTIDE SEQUENCE [LARGE SCALE GENOMIC DNA]</scope>
    <source>
        <strain evidence="2 3">SYL130</strain>
    </source>
</reference>
<dbReference type="RefSeq" id="WP_161818679.1">
    <property type="nucleotide sequence ID" value="NZ_JAACJS010000012.1"/>
</dbReference>